<dbReference type="GeneID" id="37026413"/>
<accession>A0A316UIN6</accession>
<dbReference type="Pfam" id="PF13855">
    <property type="entry name" value="LRR_8"/>
    <property type="match status" value="1"/>
</dbReference>
<dbReference type="SMART" id="SM00365">
    <property type="entry name" value="LRR_SD22"/>
    <property type="match status" value="10"/>
</dbReference>
<evidence type="ECO:0000256" key="2">
    <source>
        <dbReference type="ARBA" id="ARBA00022737"/>
    </source>
</evidence>
<dbReference type="SUPFAM" id="SSF52058">
    <property type="entry name" value="L domain-like"/>
    <property type="match status" value="1"/>
</dbReference>
<organism evidence="4 5">
    <name type="scientific">Jaminaea rosea</name>
    <dbReference type="NCBI Taxonomy" id="1569628"/>
    <lineage>
        <taxon>Eukaryota</taxon>
        <taxon>Fungi</taxon>
        <taxon>Dikarya</taxon>
        <taxon>Basidiomycota</taxon>
        <taxon>Ustilaginomycotina</taxon>
        <taxon>Exobasidiomycetes</taxon>
        <taxon>Microstromatales</taxon>
        <taxon>Microstromatales incertae sedis</taxon>
        <taxon>Jaminaea</taxon>
    </lineage>
</organism>
<dbReference type="EMBL" id="KZ819677">
    <property type="protein sequence ID" value="PWN25089.1"/>
    <property type="molecule type" value="Genomic_DNA"/>
</dbReference>
<reference evidence="4 5" key="1">
    <citation type="journal article" date="2018" name="Mol. Biol. Evol.">
        <title>Broad Genomic Sampling Reveals a Smut Pathogenic Ancestry of the Fungal Clade Ustilaginomycotina.</title>
        <authorList>
            <person name="Kijpornyongpan T."/>
            <person name="Mondo S.J."/>
            <person name="Barry K."/>
            <person name="Sandor L."/>
            <person name="Lee J."/>
            <person name="Lipzen A."/>
            <person name="Pangilinan J."/>
            <person name="LaButti K."/>
            <person name="Hainaut M."/>
            <person name="Henrissat B."/>
            <person name="Grigoriev I.V."/>
            <person name="Spatafora J.W."/>
            <person name="Aime M.C."/>
        </authorList>
    </citation>
    <scope>NUCLEOTIDE SEQUENCE [LARGE SCALE GENOMIC DNA]</scope>
    <source>
        <strain evidence="4 5">MCA 5214</strain>
    </source>
</reference>
<dbReference type="RefSeq" id="XP_025359701.1">
    <property type="nucleotide sequence ID" value="XM_025504590.1"/>
</dbReference>
<dbReference type="PROSITE" id="PS51450">
    <property type="entry name" value="LRR"/>
    <property type="match status" value="5"/>
</dbReference>
<evidence type="ECO:0000256" key="1">
    <source>
        <dbReference type="ARBA" id="ARBA00022614"/>
    </source>
</evidence>
<proteinExistence type="predicted"/>
<feature type="region of interest" description="Disordered" evidence="3">
    <location>
        <begin position="1"/>
        <end position="103"/>
    </location>
</feature>
<dbReference type="STRING" id="1569628.A0A316UIN6"/>
<keyword evidence="5" id="KW-1185">Reference proteome</keyword>
<keyword evidence="2" id="KW-0677">Repeat</keyword>
<dbReference type="Pfam" id="PF12799">
    <property type="entry name" value="LRR_4"/>
    <property type="match status" value="2"/>
</dbReference>
<dbReference type="InterPro" id="IPR025875">
    <property type="entry name" value="Leu-rich_rpt_4"/>
</dbReference>
<sequence>MQEGPANGSEATQQASSSTGVGVSQEASSSSSSSAAPTNRSGKRVQVVGAPPPGPPIPRDGAESDHDDNEDARSDAGSIDSDAPPSKPSAHPATAPPSSSDDDLEALVSDLTLEDEDLDLSHLSLKTRDLRQLNLPRFAKHLKRLVLRQNLITKIGASDVGALEKLEDLDLYDNSLEKTYGDVLTAGCPNLKSLDVSFNALRHASNLSPLAKLTHLYLVQNKIARVRPGDFVAPLSHSLVSLELGGNRLRKIEGLEEVTGLEELWLGKNKIERIEGLEGMKKLRVLSIQSNRITTLAGLEELGGSLEELYISHNGLRSLAGLAHLPKLRVLDIAGNLLTSLRSDSPPPPPLGPGLETPLVHLEEFWANDNQLAPGPATLRDLEALLGPSACPQLDTVYLEGNPFTRAEGSAYRRKVQLALPQVKQIDAT</sequence>
<dbReference type="InterPro" id="IPR050836">
    <property type="entry name" value="SDS22/Internalin_LRR"/>
</dbReference>
<feature type="compositionally biased region" description="Low complexity" evidence="3">
    <location>
        <begin position="27"/>
        <end position="36"/>
    </location>
</feature>
<name>A0A316UIN6_9BASI</name>
<evidence type="ECO:0000313" key="4">
    <source>
        <dbReference type="EMBL" id="PWN25089.1"/>
    </source>
</evidence>
<dbReference type="AlphaFoldDB" id="A0A316UIN6"/>
<dbReference type="Gene3D" id="3.80.10.10">
    <property type="entry name" value="Ribonuclease Inhibitor"/>
    <property type="match status" value="3"/>
</dbReference>
<dbReference type="PANTHER" id="PTHR46652">
    <property type="entry name" value="LEUCINE-RICH REPEAT AND IQ DOMAIN-CONTAINING PROTEIN 1-RELATED"/>
    <property type="match status" value="1"/>
</dbReference>
<evidence type="ECO:0000313" key="5">
    <source>
        <dbReference type="Proteomes" id="UP000245884"/>
    </source>
</evidence>
<dbReference type="SMART" id="SM00369">
    <property type="entry name" value="LRR_TYP"/>
    <property type="match status" value="6"/>
</dbReference>
<gene>
    <name evidence="4" type="ORF">BDZ90DRAFT_223831</name>
</gene>
<dbReference type="InterPro" id="IPR003591">
    <property type="entry name" value="Leu-rich_rpt_typical-subtyp"/>
</dbReference>
<feature type="compositionally biased region" description="Low complexity" evidence="3">
    <location>
        <begin position="80"/>
        <end position="99"/>
    </location>
</feature>
<feature type="compositionally biased region" description="Polar residues" evidence="3">
    <location>
        <begin position="9"/>
        <end position="26"/>
    </location>
</feature>
<dbReference type="Proteomes" id="UP000245884">
    <property type="component" value="Unassembled WGS sequence"/>
</dbReference>
<dbReference type="InterPro" id="IPR032675">
    <property type="entry name" value="LRR_dom_sf"/>
</dbReference>
<evidence type="ECO:0000256" key="3">
    <source>
        <dbReference type="SAM" id="MobiDB-lite"/>
    </source>
</evidence>
<keyword evidence="1" id="KW-0433">Leucine-rich repeat</keyword>
<protein>
    <submittedName>
        <fullName evidence="4">L domain-like protein</fullName>
    </submittedName>
</protein>
<dbReference type="PANTHER" id="PTHR46652:SF3">
    <property type="entry name" value="LEUCINE-RICH REPEAT-CONTAINING PROTEIN 9"/>
    <property type="match status" value="1"/>
</dbReference>
<dbReference type="OrthoDB" id="266138at2759"/>
<dbReference type="InterPro" id="IPR001611">
    <property type="entry name" value="Leu-rich_rpt"/>
</dbReference>